<comment type="caution">
    <text evidence="2">The sequence shown here is derived from an EMBL/GenBank/DDBJ whole genome shotgun (WGS) entry which is preliminary data.</text>
</comment>
<organism evidence="2 3">
    <name type="scientific">Rhizopogon vesiculosus</name>
    <dbReference type="NCBI Taxonomy" id="180088"/>
    <lineage>
        <taxon>Eukaryota</taxon>
        <taxon>Fungi</taxon>
        <taxon>Dikarya</taxon>
        <taxon>Basidiomycota</taxon>
        <taxon>Agaricomycotina</taxon>
        <taxon>Agaricomycetes</taxon>
        <taxon>Agaricomycetidae</taxon>
        <taxon>Boletales</taxon>
        <taxon>Suillineae</taxon>
        <taxon>Rhizopogonaceae</taxon>
        <taxon>Rhizopogon</taxon>
    </lineage>
</organism>
<keyword evidence="1" id="KW-0812">Transmembrane</keyword>
<evidence type="ECO:0000313" key="2">
    <source>
        <dbReference type="EMBL" id="OJA09903.1"/>
    </source>
</evidence>
<evidence type="ECO:0000313" key="3">
    <source>
        <dbReference type="Proteomes" id="UP000183567"/>
    </source>
</evidence>
<dbReference type="OrthoDB" id="2680369at2759"/>
<gene>
    <name evidence="2" type="ORF">AZE42_06195</name>
</gene>
<protein>
    <submittedName>
        <fullName evidence="2">Uncharacterized protein</fullName>
    </submittedName>
</protein>
<accession>A0A1J8PN14</accession>
<name>A0A1J8PN14_9AGAM</name>
<reference evidence="2 3" key="1">
    <citation type="submission" date="2016-03" db="EMBL/GenBank/DDBJ databases">
        <title>Comparative genomics of the ectomycorrhizal sister species Rhizopogon vinicolor and Rhizopogon vesiculosus (Basidiomycota: Boletales) reveals a divergence of the mating type B locus.</title>
        <authorList>
            <person name="Mujic A.B."/>
            <person name="Kuo A."/>
            <person name="Tritt A."/>
            <person name="Lipzen A."/>
            <person name="Chen C."/>
            <person name="Johnson J."/>
            <person name="Sharma A."/>
            <person name="Barry K."/>
            <person name="Grigoriev I.V."/>
            <person name="Spatafora J.W."/>
        </authorList>
    </citation>
    <scope>NUCLEOTIDE SEQUENCE [LARGE SCALE GENOMIC DNA]</scope>
    <source>
        <strain evidence="2 3">AM-OR11-056</strain>
    </source>
</reference>
<sequence length="251" mass="27805">MDSNALSFYSNVFGLLIGGTTILGVFLGFCRSHLPSQRIKELEELFEETQGLYESAVEDGLLHDMAKDQTRERLAVLHERTLQLRSRAYSATTLLKDYQKFLRGLSYSIGVACYDVKELRASIITTTEAERRRTGVCRDDYSAVQRPSSPVPPQISCAMEMRSIARPQSDLPDAGCTMTQADAPHAPCGLHVIEVDLTELGDSVPAAFLGRRFSLDTASTFSDDRSDDNPTMGFKQLLGEQEDVARLQCPT</sequence>
<evidence type="ECO:0000256" key="1">
    <source>
        <dbReference type="SAM" id="Phobius"/>
    </source>
</evidence>
<proteinExistence type="predicted"/>
<keyword evidence="3" id="KW-1185">Reference proteome</keyword>
<keyword evidence="1" id="KW-0472">Membrane</keyword>
<dbReference type="Proteomes" id="UP000183567">
    <property type="component" value="Unassembled WGS sequence"/>
</dbReference>
<keyword evidence="1" id="KW-1133">Transmembrane helix</keyword>
<dbReference type="EMBL" id="LVVM01005721">
    <property type="protein sequence ID" value="OJA09903.1"/>
    <property type="molecule type" value="Genomic_DNA"/>
</dbReference>
<dbReference type="AlphaFoldDB" id="A0A1J8PN14"/>
<feature type="transmembrane region" description="Helical" evidence="1">
    <location>
        <begin position="12"/>
        <end position="30"/>
    </location>
</feature>